<dbReference type="InterPro" id="IPR001387">
    <property type="entry name" value="Cro/C1-type_HTH"/>
</dbReference>
<reference evidence="2 3" key="1">
    <citation type="journal article" date="2011" name="Front. Microbiol.">
        <title>Genomic signatures of strain selection and enhancement in Bacillus atrophaeus var. globigii, a historical biowarfare simulant.</title>
        <authorList>
            <person name="Gibbons H.S."/>
            <person name="Broomall S.M."/>
            <person name="McNew L.A."/>
            <person name="Daligault H."/>
            <person name="Chapman C."/>
            <person name="Bruce D."/>
            <person name="Karavis M."/>
            <person name="Krepps M."/>
            <person name="McGregor P.A."/>
            <person name="Hong C."/>
            <person name="Park K.H."/>
            <person name="Akmal A."/>
            <person name="Feldman A."/>
            <person name="Lin J.S."/>
            <person name="Chang W.E."/>
            <person name="Higgs B.W."/>
            <person name="Demirev P."/>
            <person name="Lindquist J."/>
            <person name="Liem A."/>
            <person name="Fochler E."/>
            <person name="Read T.D."/>
            <person name="Tapia R."/>
            <person name="Johnson S."/>
            <person name="Bishop-Lilly K.A."/>
            <person name="Detter C."/>
            <person name="Han C."/>
            <person name="Sozhamannan S."/>
            <person name="Rosenzweig C.N."/>
            <person name="Skowronski E.W."/>
        </authorList>
    </citation>
    <scope>NUCLEOTIDE SEQUENCE [LARGE SCALE GENOMIC DNA]</scope>
    <source>
        <strain evidence="2 3">GYP-17</strain>
    </source>
</reference>
<dbReference type="Proteomes" id="UP000288405">
    <property type="component" value="Unassembled WGS sequence"/>
</dbReference>
<accession>A0A432WB31</accession>
<dbReference type="SUPFAM" id="SSF47413">
    <property type="entry name" value="lambda repressor-like DNA-binding domains"/>
    <property type="match status" value="1"/>
</dbReference>
<sequence length="107" mass="12018">MNDENYKAISKRLAEERTRLGLSQTKMAELGDYSLGAYHNYETAKKLPDLKYLITAQERGLDLLYVIHGRRSSESGSEALQGLMRKIEQLSEKERAAITALVDALAT</sequence>
<protein>
    <submittedName>
        <fullName evidence="2">Transcriptional regulator</fullName>
    </submittedName>
</protein>
<dbReference type="InterPro" id="IPR010982">
    <property type="entry name" value="Lambda_DNA-bd_dom_sf"/>
</dbReference>
<dbReference type="Gene3D" id="1.10.260.40">
    <property type="entry name" value="lambda repressor-like DNA-binding domains"/>
    <property type="match status" value="1"/>
</dbReference>
<evidence type="ECO:0000259" key="1">
    <source>
        <dbReference type="PROSITE" id="PS50943"/>
    </source>
</evidence>
<evidence type="ECO:0000313" key="2">
    <source>
        <dbReference type="EMBL" id="RUO28208.1"/>
    </source>
</evidence>
<comment type="caution">
    <text evidence="2">The sequence shown here is derived from an EMBL/GenBank/DDBJ whole genome shotgun (WGS) entry which is preliminary data.</text>
</comment>
<name>A0A432WB31_9GAMM</name>
<feature type="domain" description="HTH cro/C1-type" evidence="1">
    <location>
        <begin position="13"/>
        <end position="54"/>
    </location>
</feature>
<organism evidence="2 3">
    <name type="scientific">Aliidiomarina sanyensis</name>
    <dbReference type="NCBI Taxonomy" id="1249555"/>
    <lineage>
        <taxon>Bacteria</taxon>
        <taxon>Pseudomonadati</taxon>
        <taxon>Pseudomonadota</taxon>
        <taxon>Gammaproteobacteria</taxon>
        <taxon>Alteromonadales</taxon>
        <taxon>Idiomarinaceae</taxon>
        <taxon>Aliidiomarina</taxon>
    </lineage>
</organism>
<dbReference type="CDD" id="cd00093">
    <property type="entry name" value="HTH_XRE"/>
    <property type="match status" value="1"/>
</dbReference>
<dbReference type="PROSITE" id="PS50943">
    <property type="entry name" value="HTH_CROC1"/>
    <property type="match status" value="1"/>
</dbReference>
<dbReference type="AlphaFoldDB" id="A0A432WB31"/>
<dbReference type="EMBL" id="PIPM01000016">
    <property type="protein sequence ID" value="RUO28208.1"/>
    <property type="molecule type" value="Genomic_DNA"/>
</dbReference>
<dbReference type="Pfam" id="PF01381">
    <property type="entry name" value="HTH_3"/>
    <property type="match status" value="1"/>
</dbReference>
<evidence type="ECO:0000313" key="3">
    <source>
        <dbReference type="Proteomes" id="UP000288405"/>
    </source>
</evidence>
<keyword evidence="3" id="KW-1185">Reference proteome</keyword>
<dbReference type="OrthoDB" id="9794834at2"/>
<proteinExistence type="predicted"/>
<gene>
    <name evidence="2" type="ORF">CWE11_10895</name>
</gene>
<dbReference type="GO" id="GO:0003677">
    <property type="term" value="F:DNA binding"/>
    <property type="evidence" value="ECO:0007669"/>
    <property type="project" value="InterPro"/>
</dbReference>
<dbReference type="SMART" id="SM00530">
    <property type="entry name" value="HTH_XRE"/>
    <property type="match status" value="1"/>
</dbReference>
<dbReference type="RefSeq" id="WP_126777658.1">
    <property type="nucleotide sequence ID" value="NZ_PIPM01000016.1"/>
</dbReference>